<organism evidence="2 3">
    <name type="scientific">Cirrhinus mrigala</name>
    <name type="common">Mrigala</name>
    <dbReference type="NCBI Taxonomy" id="683832"/>
    <lineage>
        <taxon>Eukaryota</taxon>
        <taxon>Metazoa</taxon>
        <taxon>Chordata</taxon>
        <taxon>Craniata</taxon>
        <taxon>Vertebrata</taxon>
        <taxon>Euteleostomi</taxon>
        <taxon>Actinopterygii</taxon>
        <taxon>Neopterygii</taxon>
        <taxon>Teleostei</taxon>
        <taxon>Ostariophysi</taxon>
        <taxon>Cypriniformes</taxon>
        <taxon>Cyprinidae</taxon>
        <taxon>Labeoninae</taxon>
        <taxon>Labeonini</taxon>
        <taxon>Cirrhinus</taxon>
    </lineage>
</organism>
<dbReference type="InterPro" id="IPR036397">
    <property type="entry name" value="RNaseH_sf"/>
</dbReference>
<reference evidence="2 3" key="1">
    <citation type="submission" date="2024-05" db="EMBL/GenBank/DDBJ databases">
        <title>Genome sequencing and assembly of Indian major carp, Cirrhinus mrigala (Hamilton, 1822).</title>
        <authorList>
            <person name="Mohindra V."/>
            <person name="Chowdhury L.M."/>
            <person name="Lal K."/>
            <person name="Jena J.K."/>
        </authorList>
    </citation>
    <scope>NUCLEOTIDE SEQUENCE [LARGE SCALE GENOMIC DNA]</scope>
    <source>
        <strain evidence="2">CM1030</strain>
        <tissue evidence="2">Blood</tissue>
    </source>
</reference>
<dbReference type="Gene3D" id="3.30.420.10">
    <property type="entry name" value="Ribonuclease H-like superfamily/Ribonuclease H"/>
    <property type="match status" value="1"/>
</dbReference>
<name>A0ABD0RL95_CIRMR</name>
<dbReference type="Pfam" id="PF18701">
    <property type="entry name" value="DUF5641"/>
    <property type="match status" value="1"/>
</dbReference>
<feature type="non-terminal residue" evidence="2">
    <location>
        <position position="180"/>
    </location>
</feature>
<accession>A0ABD0RL95</accession>
<dbReference type="EMBL" id="JAMKFB020000003">
    <property type="protein sequence ID" value="KAL0199224.1"/>
    <property type="molecule type" value="Genomic_DNA"/>
</dbReference>
<protein>
    <recommendedName>
        <fullName evidence="1">DUF5641 domain-containing protein</fullName>
    </recommendedName>
</protein>
<evidence type="ECO:0000313" key="3">
    <source>
        <dbReference type="Proteomes" id="UP001529510"/>
    </source>
</evidence>
<proteinExistence type="predicted"/>
<feature type="non-terminal residue" evidence="2">
    <location>
        <position position="1"/>
    </location>
</feature>
<evidence type="ECO:0000259" key="1">
    <source>
        <dbReference type="Pfam" id="PF18701"/>
    </source>
</evidence>
<dbReference type="AlphaFoldDB" id="A0ABD0RL95"/>
<dbReference type="Proteomes" id="UP001529510">
    <property type="component" value="Unassembled WGS sequence"/>
</dbReference>
<comment type="caution">
    <text evidence="2">The sequence shown here is derived from an EMBL/GenBank/DDBJ whole genome shotgun (WGS) entry which is preliminary data.</text>
</comment>
<dbReference type="PANTHER" id="PTHR47331:SF1">
    <property type="entry name" value="GAG-LIKE PROTEIN"/>
    <property type="match status" value="1"/>
</dbReference>
<feature type="domain" description="DUF5641" evidence="1">
    <location>
        <begin position="129"/>
        <end position="180"/>
    </location>
</feature>
<dbReference type="PANTHER" id="PTHR47331">
    <property type="entry name" value="PHD-TYPE DOMAIN-CONTAINING PROTEIN"/>
    <property type="match status" value="1"/>
</dbReference>
<evidence type="ECO:0000313" key="2">
    <source>
        <dbReference type="EMBL" id="KAL0199224.1"/>
    </source>
</evidence>
<gene>
    <name evidence="2" type="ORF">M9458_007764</name>
</gene>
<sequence length="180" mass="20701">GTNFKGGERELKESFIALHPELQAQLASLKIRFIFDPPSAPHFGGCWEREIRSLKTALQVTIGAQTVTEEVLRTVFIEVEGILNSKPIGYTSSDIANPDPVTPNILLMGRRDASLPQVVHQDFELLSRRRWRHSQVLADHFWRHFIQHYLPNLQIRQKWRTEEANLQIGDTVMIVDQQLP</sequence>
<keyword evidence="3" id="KW-1185">Reference proteome</keyword>
<dbReference type="InterPro" id="IPR040676">
    <property type="entry name" value="DUF5641"/>
</dbReference>